<dbReference type="InterPro" id="IPR058525">
    <property type="entry name" value="DUF8212"/>
</dbReference>
<sequence length="516" mass="58846">MLRTGQTRWLALCLGRYLLHRQEKQCRALEAINSMYRWYQRSHVCYAFLSDVGNGSSFYASAWFTRGWTLQELLAPRNVRFYDSSWAYLGTRGELHTELNWATKISPSIFQNRMSVFDFSIAERMSWAAHRKTTRVEDRAYSLMGLFDVNMPLLYGEGAKAFIRLQEEIIRRSSDHSIFAWSLPIPCENTHFGLLAHSPEAFSDAADTRSQARSRVQSPYTATNQGLSITLLLTPWTADTYVALLECFKVYDSGNIGLGIFLRRLRQDDQYARVSYSNCSTILIDNRFLRKVQPIRKVTVYVKQNHHLTRGFVIVSNSSTLGINYLDTPRPRIYGYCIIFPGLGGIMRRIQRSLVEVPAGNDWDPNTSTMVMKEGGSGIVGVLNLEAFDIDLRMIKLGFDFDYNPVVAVIEKTVSQSLAFDSFYHMSNHAELVVVSLSPPNPPLEGNDGTWVMQGDRVDGLEVELLTNSRIHKGNRNLATAGIRIQRAIFNDMIVWNLDIFNMMMPYSTAQLLEQK</sequence>
<feature type="domain" description="DUF8212" evidence="1">
    <location>
        <begin position="160"/>
        <end position="182"/>
    </location>
</feature>
<evidence type="ECO:0000259" key="1">
    <source>
        <dbReference type="Pfam" id="PF26640"/>
    </source>
</evidence>
<protein>
    <recommendedName>
        <fullName evidence="1">DUF8212 domain-containing protein</fullName>
    </recommendedName>
</protein>
<reference evidence="2 3" key="1">
    <citation type="submission" date="2023-10" db="EMBL/GenBank/DDBJ databases">
        <title>Draft genome sequence of Xylaria bambusicola isolate GMP-LS, the root and basal stem rot pathogen of sugarcane in Indonesia.</title>
        <authorList>
            <person name="Selvaraj P."/>
            <person name="Muralishankar V."/>
            <person name="Muruganantham S."/>
            <person name="Sp S."/>
            <person name="Haryani S."/>
            <person name="Lau K.J.X."/>
            <person name="Naqvi N.I."/>
        </authorList>
    </citation>
    <scope>NUCLEOTIDE SEQUENCE [LARGE SCALE GENOMIC DNA]</scope>
    <source>
        <strain evidence="2">GMP-LS</strain>
    </source>
</reference>
<dbReference type="PANTHER" id="PTHR10622">
    <property type="entry name" value="HET DOMAIN-CONTAINING PROTEIN"/>
    <property type="match status" value="1"/>
</dbReference>
<evidence type="ECO:0000313" key="3">
    <source>
        <dbReference type="Proteomes" id="UP001305414"/>
    </source>
</evidence>
<comment type="caution">
    <text evidence="2">The sequence shown here is derived from an EMBL/GenBank/DDBJ whole genome shotgun (WGS) entry which is preliminary data.</text>
</comment>
<dbReference type="Proteomes" id="UP001305414">
    <property type="component" value="Unassembled WGS sequence"/>
</dbReference>
<dbReference type="EMBL" id="JAWHQM010000004">
    <property type="protein sequence ID" value="KAK5626878.1"/>
    <property type="molecule type" value="Genomic_DNA"/>
</dbReference>
<organism evidence="2 3">
    <name type="scientific">Xylaria bambusicola</name>
    <dbReference type="NCBI Taxonomy" id="326684"/>
    <lineage>
        <taxon>Eukaryota</taxon>
        <taxon>Fungi</taxon>
        <taxon>Dikarya</taxon>
        <taxon>Ascomycota</taxon>
        <taxon>Pezizomycotina</taxon>
        <taxon>Sordariomycetes</taxon>
        <taxon>Xylariomycetidae</taxon>
        <taxon>Xylariales</taxon>
        <taxon>Xylariaceae</taxon>
        <taxon>Xylaria</taxon>
    </lineage>
</organism>
<proteinExistence type="predicted"/>
<dbReference type="Pfam" id="PF26640">
    <property type="entry name" value="DUF8212"/>
    <property type="match status" value="1"/>
</dbReference>
<evidence type="ECO:0000313" key="2">
    <source>
        <dbReference type="EMBL" id="KAK5626878.1"/>
    </source>
</evidence>
<keyword evidence="3" id="KW-1185">Reference proteome</keyword>
<name>A0AAN7UDV7_9PEZI</name>
<dbReference type="AlphaFoldDB" id="A0AAN7UDV7"/>
<accession>A0AAN7UDV7</accession>
<dbReference type="PANTHER" id="PTHR10622:SF10">
    <property type="entry name" value="HET DOMAIN-CONTAINING PROTEIN"/>
    <property type="match status" value="1"/>
</dbReference>
<gene>
    <name evidence="2" type="ORF">RRF57_002593</name>
</gene>